<proteinExistence type="predicted"/>
<protein>
    <submittedName>
        <fullName evidence="1">Uncharacterized protein</fullName>
    </submittedName>
</protein>
<reference evidence="1 2" key="1">
    <citation type="journal article" date="2022" name="DNA Res.">
        <title>Chromosomal-level genome assembly of the orchid tree Bauhinia variegata (Leguminosae; Cercidoideae) supports the allotetraploid origin hypothesis of Bauhinia.</title>
        <authorList>
            <person name="Zhong Y."/>
            <person name="Chen Y."/>
            <person name="Zheng D."/>
            <person name="Pang J."/>
            <person name="Liu Y."/>
            <person name="Luo S."/>
            <person name="Meng S."/>
            <person name="Qian L."/>
            <person name="Wei D."/>
            <person name="Dai S."/>
            <person name="Zhou R."/>
        </authorList>
    </citation>
    <scope>NUCLEOTIDE SEQUENCE [LARGE SCALE GENOMIC DNA]</scope>
    <source>
        <strain evidence="1">BV-YZ2020</strain>
    </source>
</reference>
<keyword evidence="2" id="KW-1185">Reference proteome</keyword>
<gene>
    <name evidence="1" type="ORF">L6164_013056</name>
</gene>
<comment type="caution">
    <text evidence="1">The sequence shown here is derived from an EMBL/GenBank/DDBJ whole genome shotgun (WGS) entry which is preliminary data.</text>
</comment>
<accession>A0ACB9PAZ4</accession>
<evidence type="ECO:0000313" key="2">
    <source>
        <dbReference type="Proteomes" id="UP000828941"/>
    </source>
</evidence>
<sequence length="79" mass="9071">MEALKENPISLVGSLLEPILDKLNNLIKLTLQVNEYISELNLLPETEYNKQDLLSRNAYWAILSVMAYYIQITVLMENG</sequence>
<name>A0ACB9PAZ4_BAUVA</name>
<dbReference type="EMBL" id="CM039430">
    <property type="protein sequence ID" value="KAI4345972.1"/>
    <property type="molecule type" value="Genomic_DNA"/>
</dbReference>
<evidence type="ECO:0000313" key="1">
    <source>
        <dbReference type="EMBL" id="KAI4345972.1"/>
    </source>
</evidence>
<organism evidence="1 2">
    <name type="scientific">Bauhinia variegata</name>
    <name type="common">Purple orchid tree</name>
    <name type="synonym">Phanera variegata</name>
    <dbReference type="NCBI Taxonomy" id="167791"/>
    <lineage>
        <taxon>Eukaryota</taxon>
        <taxon>Viridiplantae</taxon>
        <taxon>Streptophyta</taxon>
        <taxon>Embryophyta</taxon>
        <taxon>Tracheophyta</taxon>
        <taxon>Spermatophyta</taxon>
        <taxon>Magnoliopsida</taxon>
        <taxon>eudicotyledons</taxon>
        <taxon>Gunneridae</taxon>
        <taxon>Pentapetalae</taxon>
        <taxon>rosids</taxon>
        <taxon>fabids</taxon>
        <taxon>Fabales</taxon>
        <taxon>Fabaceae</taxon>
        <taxon>Cercidoideae</taxon>
        <taxon>Cercideae</taxon>
        <taxon>Bauhiniinae</taxon>
        <taxon>Bauhinia</taxon>
    </lineage>
</organism>
<dbReference type="Proteomes" id="UP000828941">
    <property type="component" value="Chromosome 5"/>
</dbReference>